<dbReference type="Proteomes" id="UP001589532">
    <property type="component" value="Unassembled WGS sequence"/>
</dbReference>
<evidence type="ECO:0000313" key="2">
    <source>
        <dbReference type="EMBL" id="MFB9622542.1"/>
    </source>
</evidence>
<organism evidence="2 3">
    <name type="scientific">Nonomuraea helvata</name>
    <dbReference type="NCBI Taxonomy" id="37484"/>
    <lineage>
        <taxon>Bacteria</taxon>
        <taxon>Bacillati</taxon>
        <taxon>Actinomycetota</taxon>
        <taxon>Actinomycetes</taxon>
        <taxon>Streptosporangiales</taxon>
        <taxon>Streptosporangiaceae</taxon>
        <taxon>Nonomuraea</taxon>
    </lineage>
</organism>
<feature type="transmembrane region" description="Helical" evidence="1">
    <location>
        <begin position="403"/>
        <end position="427"/>
    </location>
</feature>
<dbReference type="RefSeq" id="WP_344996532.1">
    <property type="nucleotide sequence ID" value="NZ_BAAAXV010000009.1"/>
</dbReference>
<feature type="transmembrane region" description="Helical" evidence="1">
    <location>
        <begin position="357"/>
        <end position="383"/>
    </location>
</feature>
<dbReference type="Pfam" id="PF12679">
    <property type="entry name" value="ABC2_membrane_2"/>
    <property type="match status" value="1"/>
</dbReference>
<keyword evidence="3" id="KW-1185">Reference proteome</keyword>
<feature type="transmembrane region" description="Helical" evidence="1">
    <location>
        <begin position="434"/>
        <end position="453"/>
    </location>
</feature>
<feature type="transmembrane region" description="Helical" evidence="1">
    <location>
        <begin position="315"/>
        <end position="336"/>
    </location>
</feature>
<keyword evidence="1" id="KW-0812">Transmembrane</keyword>
<evidence type="ECO:0000256" key="1">
    <source>
        <dbReference type="SAM" id="Phobius"/>
    </source>
</evidence>
<evidence type="ECO:0000313" key="3">
    <source>
        <dbReference type="Proteomes" id="UP001589532"/>
    </source>
</evidence>
<comment type="caution">
    <text evidence="2">The sequence shown here is derived from an EMBL/GenBank/DDBJ whole genome shotgun (WGS) entry which is preliminary data.</text>
</comment>
<reference evidence="2 3" key="1">
    <citation type="submission" date="2024-09" db="EMBL/GenBank/DDBJ databases">
        <authorList>
            <person name="Sun Q."/>
            <person name="Mori K."/>
        </authorList>
    </citation>
    <scope>NUCLEOTIDE SEQUENCE [LARGE SCALE GENOMIC DNA]</scope>
    <source>
        <strain evidence="2 3">JCM 3143</strain>
    </source>
</reference>
<keyword evidence="1" id="KW-0472">Membrane</keyword>
<keyword evidence="1" id="KW-1133">Transmembrane helix</keyword>
<gene>
    <name evidence="2" type="ORF">ACFFSA_05555</name>
</gene>
<proteinExistence type="predicted"/>
<feature type="transmembrane region" description="Helical" evidence="1">
    <location>
        <begin position="498"/>
        <end position="516"/>
    </location>
</feature>
<dbReference type="EMBL" id="JBHMBW010000003">
    <property type="protein sequence ID" value="MFB9622542.1"/>
    <property type="molecule type" value="Genomic_DNA"/>
</dbReference>
<protein>
    <submittedName>
        <fullName evidence="2">ABC transporter permease subunit</fullName>
    </submittedName>
</protein>
<accession>A0ABV5RSW8</accession>
<feature type="transmembrane region" description="Helical" evidence="1">
    <location>
        <begin position="32"/>
        <end position="54"/>
    </location>
</feature>
<name>A0ABV5RSW8_9ACTN</name>
<sequence>MTAVTPYRPGQRTGRDGFAQLLRAEWTKLRTVRGWMVGLALVTLLIVGLGVLFATGSRSSCSNGPIEVPCPAPLMGPGGVAVEDRFYFVHQPLAGDGSVTVRVSSMTGQLRKPDVTPGVRNVVPGVTPWAKAGVMIKQSVRQGTAYAALMVTGSHGVRMQHNFTEDLAGRPGGVSAASPRWLRLTRTGDTITGEESADGSHWTTVGTVRPAGLSGKAEIGLFAASPGDLTVTPNVMGGAAVASRFAEVTAVMDRVAVRGVAAGGAWGRDDIGVTMETDGVTPHHPGGLVQSGGTFKVTGVGDIAPSAEGMPVERVLTGVLIALVAMTAVAVMFVTAEYRRGLIRTTLLASPRRGRVLAAKAAVIAAAVFAAGLVGGAVTVPVGRSILAGNGNVLAPAAPFTSLRVIVGTAALLAVAAVFALAVGALLRRSAMAVIAVIVAILVPYVLAVASVLPDEVSRWLLRVTPAAGFAIQQTMPTYAHVTARYAPAEGHFPLPPWAGFAVLCAYAALALALAAHRLRRSDV</sequence>
<dbReference type="Gene3D" id="2.60.120.200">
    <property type="match status" value="1"/>
</dbReference>